<comment type="cofactor">
    <cofactor evidence="11">
        <name>Mn(2+)</name>
        <dbReference type="ChEBI" id="CHEBI:29035"/>
    </cofactor>
    <text evidence="11">Binds 2 manganese ions per subunit.</text>
</comment>
<evidence type="ECO:0000256" key="10">
    <source>
        <dbReference type="PIRSR" id="PIRSR601233-2"/>
    </source>
</evidence>
<dbReference type="OrthoDB" id="9802323at2"/>
<evidence type="ECO:0000256" key="7">
    <source>
        <dbReference type="ARBA" id="ARBA00023211"/>
    </source>
</evidence>
<evidence type="ECO:0000256" key="8">
    <source>
        <dbReference type="ARBA" id="ARBA00047746"/>
    </source>
</evidence>
<dbReference type="GO" id="GO:0042245">
    <property type="term" value="P:RNA repair"/>
    <property type="evidence" value="ECO:0007669"/>
    <property type="project" value="UniProtKB-KW"/>
</dbReference>
<keyword evidence="6 10" id="KW-0342">GTP-binding</keyword>
<accession>A0A1I4AHP5</accession>
<dbReference type="GO" id="GO:0170057">
    <property type="term" value="F:RNA ligase (GTP) activity"/>
    <property type="evidence" value="ECO:0007669"/>
    <property type="project" value="UniProtKB-EC"/>
</dbReference>
<feature type="binding site" evidence="11">
    <location>
        <position position="162"/>
    </location>
    <ligand>
        <name>Mn(2+)</name>
        <dbReference type="ChEBI" id="CHEBI:29035"/>
        <label>2</label>
    </ligand>
</feature>
<evidence type="ECO:0000256" key="5">
    <source>
        <dbReference type="ARBA" id="ARBA00022800"/>
    </source>
</evidence>
<feature type="binding site" evidence="10">
    <location>
        <begin position="285"/>
        <end position="288"/>
    </location>
    <ligand>
        <name>GMP</name>
        <dbReference type="ChEBI" id="CHEBI:58115"/>
    </ligand>
</feature>
<reference evidence="13" key="1">
    <citation type="submission" date="2016-10" db="EMBL/GenBank/DDBJ databases">
        <authorList>
            <person name="Varghese N."/>
            <person name="Submissions S."/>
        </authorList>
    </citation>
    <scope>NUCLEOTIDE SEQUENCE [LARGE SCALE GENOMIC DNA]</scope>
    <source>
        <strain evidence="13">CGMCC 1.6474</strain>
    </source>
</reference>
<keyword evidence="13" id="KW-1185">Reference proteome</keyword>
<evidence type="ECO:0000256" key="6">
    <source>
        <dbReference type="ARBA" id="ARBA00023134"/>
    </source>
</evidence>
<gene>
    <name evidence="12" type="ORF">SAMN04488125_102379</name>
</gene>
<dbReference type="GO" id="GO:0006396">
    <property type="term" value="P:RNA processing"/>
    <property type="evidence" value="ECO:0007669"/>
    <property type="project" value="InterPro"/>
</dbReference>
<comment type="catalytic activity">
    <reaction evidence="8">
        <text>a 3'-end 3'-phospho-ribonucleotide-RNA + a 5'-end dephospho-ribonucleoside-RNA + GTP = a ribonucleotidyl-ribonucleotide-RNA + GMP + diphosphate</text>
        <dbReference type="Rhea" id="RHEA:68076"/>
        <dbReference type="Rhea" id="RHEA-COMP:10463"/>
        <dbReference type="Rhea" id="RHEA-COMP:13936"/>
        <dbReference type="Rhea" id="RHEA-COMP:17355"/>
        <dbReference type="ChEBI" id="CHEBI:33019"/>
        <dbReference type="ChEBI" id="CHEBI:37565"/>
        <dbReference type="ChEBI" id="CHEBI:58115"/>
        <dbReference type="ChEBI" id="CHEBI:83062"/>
        <dbReference type="ChEBI" id="CHEBI:138284"/>
        <dbReference type="ChEBI" id="CHEBI:173118"/>
        <dbReference type="EC" id="6.5.1.8"/>
    </reaction>
</comment>
<keyword evidence="7 11" id="KW-0464">Manganese</keyword>
<keyword evidence="4 10" id="KW-0547">Nucleotide-binding</keyword>
<dbReference type="NCBIfam" id="TIGR03073">
    <property type="entry name" value="release_rtcB"/>
    <property type="match status" value="1"/>
</dbReference>
<dbReference type="RefSeq" id="WP_091942430.1">
    <property type="nucleotide sequence ID" value="NZ_FOSV01000002.1"/>
</dbReference>
<dbReference type="GO" id="GO:0003972">
    <property type="term" value="F:RNA ligase (ATP) activity"/>
    <property type="evidence" value="ECO:0007669"/>
    <property type="project" value="TreeGrafter"/>
</dbReference>
<protein>
    <recommendedName>
        <fullName evidence="1">3'-phosphate/5'-hydroxy nucleic acid ligase</fullName>
        <ecNumber evidence="1">6.5.1.8</ecNumber>
    </recommendedName>
</protein>
<dbReference type="PANTHER" id="PTHR11118:SF1">
    <property type="entry name" value="RNA-SPLICING LIGASE RTCB HOMOLOG"/>
    <property type="match status" value="1"/>
</dbReference>
<feature type="binding site" evidence="11">
    <location>
        <position position="232"/>
    </location>
    <ligand>
        <name>Mn(2+)</name>
        <dbReference type="ChEBI" id="CHEBI:29035"/>
        <label>2</label>
    </ligand>
</feature>
<feature type="active site" description="GMP-histidine intermediate" evidence="9">
    <location>
        <position position="285"/>
    </location>
</feature>
<dbReference type="PANTHER" id="PTHR11118">
    <property type="entry name" value="RNA-SPLICING LIGASE RTCB HOMOLOG"/>
    <property type="match status" value="1"/>
</dbReference>
<organism evidence="12 13">
    <name type="scientific">Methylorubrum salsuginis</name>
    <dbReference type="NCBI Taxonomy" id="414703"/>
    <lineage>
        <taxon>Bacteria</taxon>
        <taxon>Pseudomonadati</taxon>
        <taxon>Pseudomonadota</taxon>
        <taxon>Alphaproteobacteria</taxon>
        <taxon>Hyphomicrobiales</taxon>
        <taxon>Methylobacteriaceae</taxon>
        <taxon>Methylorubrum</taxon>
    </lineage>
</organism>
<dbReference type="Proteomes" id="UP000198804">
    <property type="component" value="Unassembled WGS sequence"/>
</dbReference>
<dbReference type="Gene3D" id="3.90.1860.10">
    <property type="entry name" value="tRNA-splicing ligase RtcB"/>
    <property type="match status" value="1"/>
</dbReference>
<evidence type="ECO:0000256" key="9">
    <source>
        <dbReference type="PIRSR" id="PIRSR601233-1"/>
    </source>
</evidence>
<dbReference type="InterPro" id="IPR017510">
    <property type="entry name" value="RtcB2"/>
</dbReference>
<dbReference type="Pfam" id="PF01139">
    <property type="entry name" value="RtcB"/>
    <property type="match status" value="2"/>
</dbReference>
<evidence type="ECO:0000256" key="2">
    <source>
        <dbReference type="ARBA" id="ARBA00022598"/>
    </source>
</evidence>
<evidence type="ECO:0000256" key="11">
    <source>
        <dbReference type="PIRSR" id="PIRSR601233-3"/>
    </source>
</evidence>
<dbReference type="GO" id="GO:0005525">
    <property type="term" value="F:GTP binding"/>
    <property type="evidence" value="ECO:0007669"/>
    <property type="project" value="UniProtKB-KW"/>
</dbReference>
<feature type="binding site" evidence="10">
    <location>
        <begin position="130"/>
        <end position="134"/>
    </location>
    <ligand>
        <name>GMP</name>
        <dbReference type="ChEBI" id="CHEBI:58115"/>
    </ligand>
</feature>
<keyword evidence="3 11" id="KW-0479">Metal-binding</keyword>
<feature type="binding site" evidence="11">
    <location>
        <position position="131"/>
    </location>
    <ligand>
        <name>Mn(2+)</name>
        <dbReference type="ChEBI" id="CHEBI:29035"/>
        <label>1</label>
    </ligand>
</feature>
<dbReference type="EC" id="6.5.1.8" evidence="1"/>
<keyword evidence="2" id="KW-0436">Ligase</keyword>
<dbReference type="SUPFAM" id="SSF103365">
    <property type="entry name" value="Hypothetical protein PH1602"/>
    <property type="match status" value="1"/>
</dbReference>
<dbReference type="GO" id="GO:0046872">
    <property type="term" value="F:metal ion binding"/>
    <property type="evidence" value="ECO:0007669"/>
    <property type="project" value="UniProtKB-KW"/>
</dbReference>
<feature type="binding site" evidence="10">
    <location>
        <position position="266"/>
    </location>
    <ligand>
        <name>GMP</name>
        <dbReference type="ChEBI" id="CHEBI:58115"/>
    </ligand>
</feature>
<dbReference type="AlphaFoldDB" id="A0A1I4AHP5"/>
<evidence type="ECO:0000313" key="12">
    <source>
        <dbReference type="EMBL" id="SFK55269.1"/>
    </source>
</evidence>
<evidence type="ECO:0000313" key="13">
    <source>
        <dbReference type="Proteomes" id="UP000198804"/>
    </source>
</evidence>
<evidence type="ECO:0000256" key="3">
    <source>
        <dbReference type="ARBA" id="ARBA00022723"/>
    </source>
</evidence>
<evidence type="ECO:0000256" key="4">
    <source>
        <dbReference type="ARBA" id="ARBA00022741"/>
    </source>
</evidence>
<keyword evidence="5" id="KW-0692">RNA repair</keyword>
<feature type="binding site" evidence="10">
    <location>
        <position position="364"/>
    </location>
    <ligand>
        <name>GMP</name>
        <dbReference type="ChEBI" id="CHEBI:58115"/>
    </ligand>
</feature>
<evidence type="ECO:0000256" key="1">
    <source>
        <dbReference type="ARBA" id="ARBA00012726"/>
    </source>
</evidence>
<sequence>MTIRTIHRFFSESAWIEGSALAQLEDLTRTIPDLVALAAMPDLHPGKYGPVGMGLLATDLHPPLVGSDIGCGMGLFRTDLKLKKLRADKVAERLKSLDAPWDGDRTGRMEAAGLAPTPYDVGLGSIGSGNHFCELQAVHELRDEAACREAGIDPDRVHLLVHSGSRALGASILEALVRTEAGPLAPGSEAGQLYRAAHDHAVAWARLNRAIIAERAGEALRGAVEPMADLPHNFLEPTAGGILHRKGAAPADRGLVPIPGSRETLSYLVRPRPGASPDALACLAHGAGRKHDRGSMHGRIERVRSVREGLKRNPFGGLVVCEDRNLLIEEAGDAYKAIDRVIDDLVRFGLVEVVATFRPLVTFKTGLSAIGRRAGAQERGR</sequence>
<feature type="binding site" evidence="10">
    <location>
        <begin position="232"/>
        <end position="233"/>
    </location>
    <ligand>
        <name>GMP</name>
        <dbReference type="ChEBI" id="CHEBI:58115"/>
    </ligand>
</feature>
<dbReference type="InterPro" id="IPR001233">
    <property type="entry name" value="RtcB"/>
</dbReference>
<dbReference type="InterPro" id="IPR036025">
    <property type="entry name" value="RtcB-like_sf"/>
</dbReference>
<dbReference type="EMBL" id="FOSV01000002">
    <property type="protein sequence ID" value="SFK55269.1"/>
    <property type="molecule type" value="Genomic_DNA"/>
</dbReference>
<proteinExistence type="predicted"/>
<name>A0A1I4AHP5_9HYPH</name>
<dbReference type="STRING" id="414703.SAMN04488125_102379"/>